<dbReference type="Gene3D" id="3.30.70.270">
    <property type="match status" value="1"/>
</dbReference>
<dbReference type="InterPro" id="IPR052160">
    <property type="entry name" value="Gypsy_RT_Integrase-like"/>
</dbReference>
<dbReference type="Proteomes" id="UP000288805">
    <property type="component" value="Unassembled WGS sequence"/>
</dbReference>
<reference evidence="3 4" key="1">
    <citation type="journal article" date="2018" name="PLoS Genet.">
        <title>Population sequencing reveals clonal diversity and ancestral inbreeding in the grapevine cultivar Chardonnay.</title>
        <authorList>
            <person name="Roach M.J."/>
            <person name="Johnson D.L."/>
            <person name="Bohlmann J."/>
            <person name="van Vuuren H.J."/>
            <person name="Jones S.J."/>
            <person name="Pretorius I.S."/>
            <person name="Schmidt S.A."/>
            <person name="Borneman A.R."/>
        </authorList>
    </citation>
    <scope>NUCLEOTIDE SEQUENCE [LARGE SCALE GENOMIC DNA]</scope>
    <source>
        <strain evidence="4">cv. Chardonnay</strain>
        <tissue evidence="3">Leaf</tissue>
    </source>
</reference>
<dbReference type="GO" id="GO:0003676">
    <property type="term" value="F:nucleic acid binding"/>
    <property type="evidence" value="ECO:0007669"/>
    <property type="project" value="InterPro"/>
</dbReference>
<organism evidence="3 4">
    <name type="scientific">Vitis vinifera</name>
    <name type="common">Grape</name>
    <dbReference type="NCBI Taxonomy" id="29760"/>
    <lineage>
        <taxon>Eukaryota</taxon>
        <taxon>Viridiplantae</taxon>
        <taxon>Streptophyta</taxon>
        <taxon>Embryophyta</taxon>
        <taxon>Tracheophyta</taxon>
        <taxon>Spermatophyta</taxon>
        <taxon>Magnoliopsida</taxon>
        <taxon>eudicotyledons</taxon>
        <taxon>Gunneridae</taxon>
        <taxon>Pentapetalae</taxon>
        <taxon>rosids</taxon>
        <taxon>Vitales</taxon>
        <taxon>Vitaceae</taxon>
        <taxon>Viteae</taxon>
        <taxon>Vitis</taxon>
    </lineage>
</organism>
<evidence type="ECO:0000259" key="2">
    <source>
        <dbReference type="Pfam" id="PF00078"/>
    </source>
</evidence>
<dbReference type="InterPro" id="IPR036397">
    <property type="entry name" value="RNaseH_sf"/>
</dbReference>
<dbReference type="AlphaFoldDB" id="A0A438CIB5"/>
<evidence type="ECO:0000313" key="3">
    <source>
        <dbReference type="EMBL" id="RVW22944.1"/>
    </source>
</evidence>
<dbReference type="InterPro" id="IPR012337">
    <property type="entry name" value="RNaseH-like_sf"/>
</dbReference>
<gene>
    <name evidence="3" type="ORF">CK203_093631</name>
</gene>
<dbReference type="InterPro" id="IPR043128">
    <property type="entry name" value="Rev_trsase/Diguanyl_cyclase"/>
</dbReference>
<proteinExistence type="predicted"/>
<dbReference type="InterPro" id="IPR000477">
    <property type="entry name" value="RT_dom"/>
</dbReference>
<dbReference type="Gene3D" id="3.30.420.10">
    <property type="entry name" value="Ribonuclease H-like superfamily/Ribonuclease H"/>
    <property type="match status" value="1"/>
</dbReference>
<dbReference type="SUPFAM" id="SSF53098">
    <property type="entry name" value="Ribonuclease H-like"/>
    <property type="match status" value="1"/>
</dbReference>
<dbReference type="InterPro" id="IPR043502">
    <property type="entry name" value="DNA/RNA_pol_sf"/>
</dbReference>
<feature type="region of interest" description="Disordered" evidence="1">
    <location>
        <begin position="605"/>
        <end position="626"/>
    </location>
</feature>
<feature type="domain" description="Reverse transcriptase" evidence="2">
    <location>
        <begin position="1"/>
        <end position="65"/>
    </location>
</feature>
<name>A0A438CIB5_VITVI</name>
<protein>
    <recommendedName>
        <fullName evidence="2">Reverse transcriptase domain-containing protein</fullName>
    </recommendedName>
</protein>
<evidence type="ECO:0000313" key="4">
    <source>
        <dbReference type="Proteomes" id="UP000288805"/>
    </source>
</evidence>
<accession>A0A438CIB5</accession>
<comment type="caution">
    <text evidence="3">The sequence shown here is derived from an EMBL/GenBank/DDBJ whole genome shotgun (WGS) entry which is preliminary data.</text>
</comment>
<dbReference type="EMBL" id="QGNW01002211">
    <property type="protein sequence ID" value="RVW22944.1"/>
    <property type="molecule type" value="Genomic_DNA"/>
</dbReference>
<dbReference type="PANTHER" id="PTHR47266">
    <property type="entry name" value="ENDONUCLEASE-RELATED"/>
    <property type="match status" value="1"/>
</dbReference>
<evidence type="ECO:0000256" key="1">
    <source>
        <dbReference type="SAM" id="MobiDB-lite"/>
    </source>
</evidence>
<feature type="region of interest" description="Disordered" evidence="1">
    <location>
        <begin position="736"/>
        <end position="760"/>
    </location>
</feature>
<dbReference type="Pfam" id="PF00078">
    <property type="entry name" value="RVT_1"/>
    <property type="match status" value="1"/>
</dbReference>
<dbReference type="SUPFAM" id="SSF56672">
    <property type="entry name" value="DNA/RNA polymerases"/>
    <property type="match status" value="1"/>
</dbReference>
<sequence length="760" mass="86959">MPFGLCYAPTTFQRCMLSIFSDMVERIMEVFMDDITIYGSTFEECLVNMEAVLNRCIENDLVLNWRNAILWYSKELSLATSSPRKALKLIKQRWNLLSSCDPNNCKKECQKSFEQLKQFLTTAPIVRASNWSCDRCQRLGKLTRRNQMPMNPILIVDLFDVWGIDFMGPFPMSFAKYGVGASPYHPQTSGQVELANREIKNILMKVVNTSRRDWSVKLHDSLWAYRIAYKTILSMSPYRLVYGKSMPSPYGSCIQGLVGKLRRKAKIKVDRPFHYSPSAFQWSSELLNSNNTDTFKVNGHRLKPFMEPFNQDKEEHPLHWKPRGHAFEEKHLRAPCGTKAKRFLSISAMAKIRGAHVASPSARNPRPRASPVHDLTSEAHRPLPFHLLRVECHLALLSAESQSFRPRIVICASIASVTYYRVLDSFWDDSRSDYQPELRDSFHLLQRYHLEHLMTPRDFFYPRVALNFYQSMPTRRVRDPTIIHFTIDGCHGILGAKHIAEALHIPYEPTSSADFREWPQFSQRDMVRILSKGTSTCSFCLRKELPPRMLLLDVILRSNIFPLQHMILEHLGYPSMPQLERRRIYRELFILDKWNHLTTYVVTPRAPDMPAPPKLPQDEQPPQAQQAEIPTKIIPPAPTTPPIVPTPEATFSAPPTTLEASPVVLATSAPLPSESSITIPSSVFRGICHTLQTLSTTQGALFQQMAAIRARQDQLIAMQTQYTAILRQIQQHLGIFPPPDHDMLDPSEPTVPSEEATPTK</sequence>